<protein>
    <recommendedName>
        <fullName evidence="2">inositol-phosphate phosphatase</fullName>
        <ecNumber evidence="2">3.1.3.25</ecNumber>
    </recommendedName>
</protein>
<sequence>MHPPPADPVDPGLLSRALEVGGRLANDAAEVLAATTDRAGRTGSRTERHLFDWVTHTDHTLERHTRRVLAAEFPDIPVLGPVIGTDYPGDESATSRYRWLVAPVDGALNYLAGLPWYAYSLALLDATGPVVGVISDPTRAEIYAAARGRGTRVNGVPVRVARQPGRPDPGSGYPVCVDPGTLASACAARREVRVLGSAALAITQVALGNAAAAVLEEYRAWDVAAGLALALEAGAVVLDRHGRPNPFATDGLLVAVPSAVTEVLGWWRPG</sequence>
<dbReference type="SUPFAM" id="SSF56655">
    <property type="entry name" value="Carbohydrate phosphatase"/>
    <property type="match status" value="1"/>
</dbReference>
<evidence type="ECO:0000256" key="3">
    <source>
        <dbReference type="ARBA" id="ARBA00022723"/>
    </source>
</evidence>
<evidence type="ECO:0000313" key="6">
    <source>
        <dbReference type="Proteomes" id="UP001428817"/>
    </source>
</evidence>
<dbReference type="Proteomes" id="UP001428817">
    <property type="component" value="Unassembled WGS sequence"/>
</dbReference>
<dbReference type="Gene3D" id="3.40.190.80">
    <property type="match status" value="1"/>
</dbReference>
<evidence type="ECO:0000256" key="1">
    <source>
        <dbReference type="ARBA" id="ARBA00001033"/>
    </source>
</evidence>
<evidence type="ECO:0000313" key="5">
    <source>
        <dbReference type="EMBL" id="GAA5155544.1"/>
    </source>
</evidence>
<dbReference type="PRINTS" id="PR00377">
    <property type="entry name" value="IMPHPHTASES"/>
</dbReference>
<organism evidence="5 6">
    <name type="scientific">Pseudonocardia eucalypti</name>
    <dbReference type="NCBI Taxonomy" id="648755"/>
    <lineage>
        <taxon>Bacteria</taxon>
        <taxon>Bacillati</taxon>
        <taxon>Actinomycetota</taxon>
        <taxon>Actinomycetes</taxon>
        <taxon>Pseudonocardiales</taxon>
        <taxon>Pseudonocardiaceae</taxon>
        <taxon>Pseudonocardia</taxon>
    </lineage>
</organism>
<dbReference type="InterPro" id="IPR000760">
    <property type="entry name" value="Inositol_monophosphatase-like"/>
</dbReference>
<keyword evidence="6" id="KW-1185">Reference proteome</keyword>
<dbReference type="Gene3D" id="3.30.540.10">
    <property type="entry name" value="Fructose-1,6-Bisphosphatase, subunit A, domain 1"/>
    <property type="match status" value="1"/>
</dbReference>
<gene>
    <name evidence="5" type="ORF">GCM10023321_29160</name>
</gene>
<dbReference type="PANTHER" id="PTHR20854:SF4">
    <property type="entry name" value="INOSITOL-1-MONOPHOSPHATASE-RELATED"/>
    <property type="match status" value="1"/>
</dbReference>
<dbReference type="PANTHER" id="PTHR20854">
    <property type="entry name" value="INOSITOL MONOPHOSPHATASE"/>
    <property type="match status" value="1"/>
</dbReference>
<proteinExistence type="predicted"/>
<evidence type="ECO:0000256" key="4">
    <source>
        <dbReference type="ARBA" id="ARBA00022842"/>
    </source>
</evidence>
<evidence type="ECO:0000256" key="2">
    <source>
        <dbReference type="ARBA" id="ARBA00013106"/>
    </source>
</evidence>
<comment type="catalytic activity">
    <reaction evidence="1">
        <text>a myo-inositol phosphate + H2O = myo-inositol + phosphate</text>
        <dbReference type="Rhea" id="RHEA:24056"/>
        <dbReference type="ChEBI" id="CHEBI:15377"/>
        <dbReference type="ChEBI" id="CHEBI:17268"/>
        <dbReference type="ChEBI" id="CHEBI:43474"/>
        <dbReference type="ChEBI" id="CHEBI:84139"/>
        <dbReference type="EC" id="3.1.3.25"/>
    </reaction>
</comment>
<name>A0ABP9Q247_9PSEU</name>
<dbReference type="CDD" id="cd01637">
    <property type="entry name" value="IMPase_like"/>
    <property type="match status" value="1"/>
</dbReference>
<dbReference type="EC" id="3.1.3.25" evidence="2"/>
<dbReference type="PROSITE" id="PS00630">
    <property type="entry name" value="IMP_2"/>
    <property type="match status" value="1"/>
</dbReference>
<accession>A0ABP9Q247</accession>
<dbReference type="InterPro" id="IPR020550">
    <property type="entry name" value="Inositol_monophosphatase_CS"/>
</dbReference>
<reference evidence="6" key="1">
    <citation type="journal article" date="2019" name="Int. J. Syst. Evol. Microbiol.">
        <title>The Global Catalogue of Microorganisms (GCM) 10K type strain sequencing project: providing services to taxonomists for standard genome sequencing and annotation.</title>
        <authorList>
            <consortium name="The Broad Institute Genomics Platform"/>
            <consortium name="The Broad Institute Genome Sequencing Center for Infectious Disease"/>
            <person name="Wu L."/>
            <person name="Ma J."/>
        </authorList>
    </citation>
    <scope>NUCLEOTIDE SEQUENCE [LARGE SCALE GENOMIC DNA]</scope>
    <source>
        <strain evidence="6">JCM 18303</strain>
    </source>
</reference>
<keyword evidence="3" id="KW-0479">Metal-binding</keyword>
<comment type="caution">
    <text evidence="5">The sequence shown here is derived from an EMBL/GenBank/DDBJ whole genome shotgun (WGS) entry which is preliminary data.</text>
</comment>
<keyword evidence="4" id="KW-0460">Magnesium</keyword>
<dbReference type="Pfam" id="PF00459">
    <property type="entry name" value="Inositol_P"/>
    <property type="match status" value="1"/>
</dbReference>
<dbReference type="EMBL" id="BAABJP010000010">
    <property type="protein sequence ID" value="GAA5155544.1"/>
    <property type="molecule type" value="Genomic_DNA"/>
</dbReference>